<evidence type="ECO:0000313" key="2">
    <source>
        <dbReference type="EMBL" id="GAA1967719.1"/>
    </source>
</evidence>
<reference evidence="3" key="1">
    <citation type="journal article" date="2019" name="Int. J. Syst. Evol. Microbiol.">
        <title>The Global Catalogue of Microorganisms (GCM) 10K type strain sequencing project: providing services to taxonomists for standard genome sequencing and annotation.</title>
        <authorList>
            <consortium name="The Broad Institute Genomics Platform"/>
            <consortium name="The Broad Institute Genome Sequencing Center for Infectious Disease"/>
            <person name="Wu L."/>
            <person name="Ma J."/>
        </authorList>
    </citation>
    <scope>NUCLEOTIDE SEQUENCE [LARGE SCALE GENOMIC DNA]</scope>
    <source>
        <strain evidence="3">JCM 13584</strain>
    </source>
</reference>
<evidence type="ECO:0008006" key="4">
    <source>
        <dbReference type="Google" id="ProtNLM"/>
    </source>
</evidence>
<feature type="transmembrane region" description="Helical" evidence="1">
    <location>
        <begin position="53"/>
        <end position="74"/>
    </location>
</feature>
<protein>
    <recommendedName>
        <fullName evidence="4">Cytochrome c oxidase subunit II</fullName>
    </recommendedName>
</protein>
<organism evidence="2 3">
    <name type="scientific">Agromyces allii</name>
    <dbReference type="NCBI Taxonomy" id="393607"/>
    <lineage>
        <taxon>Bacteria</taxon>
        <taxon>Bacillati</taxon>
        <taxon>Actinomycetota</taxon>
        <taxon>Actinomycetes</taxon>
        <taxon>Micrococcales</taxon>
        <taxon>Microbacteriaceae</taxon>
        <taxon>Agromyces</taxon>
    </lineage>
</organism>
<keyword evidence="1" id="KW-0472">Membrane</keyword>
<keyword evidence="1" id="KW-1133">Transmembrane helix</keyword>
<keyword evidence="3" id="KW-1185">Reference proteome</keyword>
<sequence>MEPGLIFALAWAVLALVGGVALIVRRRWLADTITAERQSNVARADARGPSANVFLIVGVVFVAMGLFIIVWWASAAF</sequence>
<keyword evidence="1" id="KW-0812">Transmembrane</keyword>
<proteinExistence type="predicted"/>
<dbReference type="EMBL" id="BAAAMK010000013">
    <property type="protein sequence ID" value="GAA1967719.1"/>
    <property type="molecule type" value="Genomic_DNA"/>
</dbReference>
<evidence type="ECO:0000256" key="1">
    <source>
        <dbReference type="SAM" id="Phobius"/>
    </source>
</evidence>
<comment type="caution">
    <text evidence="2">The sequence shown here is derived from an EMBL/GenBank/DDBJ whole genome shotgun (WGS) entry which is preliminary data.</text>
</comment>
<name>A0ABP5CRE4_9MICO</name>
<dbReference type="RefSeq" id="WP_157415673.1">
    <property type="nucleotide sequence ID" value="NZ_BAAAMK010000013.1"/>
</dbReference>
<feature type="transmembrane region" description="Helical" evidence="1">
    <location>
        <begin position="6"/>
        <end position="24"/>
    </location>
</feature>
<gene>
    <name evidence="2" type="ORF">GCM10009717_38320</name>
</gene>
<accession>A0ABP5CRE4</accession>
<evidence type="ECO:0000313" key="3">
    <source>
        <dbReference type="Proteomes" id="UP001499954"/>
    </source>
</evidence>
<dbReference type="Proteomes" id="UP001499954">
    <property type="component" value="Unassembled WGS sequence"/>
</dbReference>